<dbReference type="GO" id="GO:0008914">
    <property type="term" value="F:leucyl-tRNA--protein transferase activity"/>
    <property type="evidence" value="ECO:0007669"/>
    <property type="project" value="UniProtKB-UniRule"/>
</dbReference>
<comment type="function">
    <text evidence="4">Functions in the N-end rule pathway of protein degradation where it conjugates Leu from its aminoacyl-tRNA to the N-termini of proteins containing an N-terminal aspartate or glutamate.</text>
</comment>
<keyword evidence="1 4" id="KW-0963">Cytoplasm</keyword>
<comment type="similarity">
    <text evidence="4">Belongs to the R-transferase family. Bpt subfamily.</text>
</comment>
<dbReference type="PIRSF" id="PIRSF037208">
    <property type="entry name" value="ATE_pro_prd"/>
    <property type="match status" value="1"/>
</dbReference>
<evidence type="ECO:0000256" key="2">
    <source>
        <dbReference type="ARBA" id="ARBA00022679"/>
    </source>
</evidence>
<dbReference type="GO" id="GO:0005737">
    <property type="term" value="C:cytoplasm"/>
    <property type="evidence" value="ECO:0007669"/>
    <property type="project" value="UniProtKB-SubCell"/>
</dbReference>
<dbReference type="InterPro" id="IPR016181">
    <property type="entry name" value="Acyl_CoA_acyltransferase"/>
</dbReference>
<evidence type="ECO:0000256" key="1">
    <source>
        <dbReference type="ARBA" id="ARBA00022490"/>
    </source>
</evidence>
<proteinExistence type="inferred from homology"/>
<protein>
    <recommendedName>
        <fullName evidence="4">Aspartate/glutamate leucyltransferase</fullName>
        <ecNumber evidence="4">2.3.2.29</ecNumber>
    </recommendedName>
</protein>
<dbReference type="SUPFAM" id="SSF55729">
    <property type="entry name" value="Acyl-CoA N-acyltransferases (Nat)"/>
    <property type="match status" value="1"/>
</dbReference>
<comment type="subcellular location">
    <subcellularLocation>
        <location evidence="4">Cytoplasm</location>
    </subcellularLocation>
</comment>
<dbReference type="NCBIfam" id="NF002345">
    <property type="entry name" value="PRK01305.2-2"/>
    <property type="match status" value="1"/>
</dbReference>
<evidence type="ECO:0000256" key="4">
    <source>
        <dbReference type="HAMAP-Rule" id="MF_00689"/>
    </source>
</evidence>
<dbReference type="NCBIfam" id="NF002347">
    <property type="entry name" value="PRK01305.2-4"/>
    <property type="match status" value="1"/>
</dbReference>
<dbReference type="Pfam" id="PF04376">
    <property type="entry name" value="ATE_N"/>
    <property type="match status" value="1"/>
</dbReference>
<dbReference type="RefSeq" id="WP_188921993.1">
    <property type="nucleotide sequence ID" value="NZ_BMPZ01000009.1"/>
</dbReference>
<dbReference type="Proteomes" id="UP000613743">
    <property type="component" value="Unassembled WGS sequence"/>
</dbReference>
<name>A0A917NCM2_9GAMM</name>
<sequence>MNSDPHTIAIGISKASTCVYKPEKQEQLLVIQEEQLDISLFERLLALGFRRSGDAMYKPRCAGCQACLPIRIPIADFSPSKRQKRTLKNNLDIHWQVTEQYNEKHYQLYAQYIAERHMDGPMYPPTPEQYQNFLLCRWLQPLFIELYHEQELIGVAVTDHSSNCFSAIYSYFSPKLAKRSLGALMILIQIEVAKQMGKQYLYLGYQIDDNRKMNYKRLYRPYEILSATGWQYYENP</sequence>
<dbReference type="GO" id="GO:0071596">
    <property type="term" value="P:ubiquitin-dependent protein catabolic process via the N-end rule pathway"/>
    <property type="evidence" value="ECO:0007669"/>
    <property type="project" value="InterPro"/>
</dbReference>
<dbReference type="PANTHER" id="PTHR21367:SF1">
    <property type="entry name" value="ARGINYL-TRNA--PROTEIN TRANSFERASE 1"/>
    <property type="match status" value="1"/>
</dbReference>
<gene>
    <name evidence="7" type="primary">ate</name>
    <name evidence="4" type="synonym">bpt</name>
    <name evidence="7" type="ORF">GCM10009332_27850</name>
</gene>
<dbReference type="NCBIfam" id="NF002346">
    <property type="entry name" value="PRK01305.2-3"/>
    <property type="match status" value="1"/>
</dbReference>
<evidence type="ECO:0000259" key="5">
    <source>
        <dbReference type="Pfam" id="PF04376"/>
    </source>
</evidence>
<dbReference type="InterPro" id="IPR007471">
    <property type="entry name" value="N-end_Aminoacyl_Trfase_N"/>
</dbReference>
<dbReference type="EMBL" id="BMPZ01000009">
    <property type="protein sequence ID" value="GGI88867.1"/>
    <property type="molecule type" value="Genomic_DNA"/>
</dbReference>
<dbReference type="InterPro" id="IPR017138">
    <property type="entry name" value="Asp_Glu_LeuTrfase"/>
</dbReference>
<dbReference type="InterPro" id="IPR007472">
    <property type="entry name" value="N-end_Aminoacyl_Trfase_C"/>
</dbReference>
<evidence type="ECO:0000313" key="8">
    <source>
        <dbReference type="Proteomes" id="UP000613743"/>
    </source>
</evidence>
<keyword evidence="2 4" id="KW-0808">Transferase</keyword>
<evidence type="ECO:0000256" key="3">
    <source>
        <dbReference type="ARBA" id="ARBA00023315"/>
    </source>
</evidence>
<keyword evidence="3 4" id="KW-0012">Acyltransferase</keyword>
<feature type="domain" description="N-end rule aminoacyl transferase C-terminal" evidence="6">
    <location>
        <begin position="105"/>
        <end position="225"/>
    </location>
</feature>
<dbReference type="NCBIfam" id="NF002342">
    <property type="entry name" value="PRK01305.1-3"/>
    <property type="match status" value="1"/>
</dbReference>
<dbReference type="AlphaFoldDB" id="A0A917NCM2"/>
<keyword evidence="8" id="KW-1185">Reference proteome</keyword>
<dbReference type="EC" id="2.3.2.29" evidence="4"/>
<evidence type="ECO:0000313" key="7">
    <source>
        <dbReference type="EMBL" id="GGI88867.1"/>
    </source>
</evidence>
<comment type="catalytic activity">
    <reaction evidence="4">
        <text>N-terminal L-glutamyl-[protein] + L-leucyl-tRNA(Leu) = N-terminal L-leucyl-L-glutamyl-[protein] + tRNA(Leu) + H(+)</text>
        <dbReference type="Rhea" id="RHEA:50412"/>
        <dbReference type="Rhea" id="RHEA-COMP:9613"/>
        <dbReference type="Rhea" id="RHEA-COMP:9622"/>
        <dbReference type="Rhea" id="RHEA-COMP:12664"/>
        <dbReference type="Rhea" id="RHEA-COMP:12668"/>
        <dbReference type="ChEBI" id="CHEBI:15378"/>
        <dbReference type="ChEBI" id="CHEBI:64721"/>
        <dbReference type="ChEBI" id="CHEBI:78442"/>
        <dbReference type="ChEBI" id="CHEBI:78494"/>
        <dbReference type="ChEBI" id="CHEBI:133041"/>
        <dbReference type="EC" id="2.3.2.29"/>
    </reaction>
</comment>
<dbReference type="InterPro" id="IPR030700">
    <property type="entry name" value="N-end_Aminoacyl_Trfase"/>
</dbReference>
<dbReference type="GO" id="GO:0004057">
    <property type="term" value="F:arginyl-tRNA--protein transferase activity"/>
    <property type="evidence" value="ECO:0007669"/>
    <property type="project" value="InterPro"/>
</dbReference>
<dbReference type="Pfam" id="PF04377">
    <property type="entry name" value="ATE_C"/>
    <property type="match status" value="1"/>
</dbReference>
<reference evidence="7" key="1">
    <citation type="journal article" date="2014" name="Int. J. Syst. Evol. Microbiol.">
        <title>Complete genome sequence of Corynebacterium casei LMG S-19264T (=DSM 44701T), isolated from a smear-ripened cheese.</title>
        <authorList>
            <consortium name="US DOE Joint Genome Institute (JGI-PGF)"/>
            <person name="Walter F."/>
            <person name="Albersmeier A."/>
            <person name="Kalinowski J."/>
            <person name="Ruckert C."/>
        </authorList>
    </citation>
    <scope>NUCLEOTIDE SEQUENCE</scope>
    <source>
        <strain evidence="7">JCM 30804</strain>
    </source>
</reference>
<comment type="catalytic activity">
    <reaction evidence="4">
        <text>N-terminal L-aspartyl-[protein] + L-leucyl-tRNA(Leu) = N-terminal L-leucyl-L-aspartyl-[protein] + tRNA(Leu) + H(+)</text>
        <dbReference type="Rhea" id="RHEA:50420"/>
        <dbReference type="Rhea" id="RHEA-COMP:9613"/>
        <dbReference type="Rhea" id="RHEA-COMP:9622"/>
        <dbReference type="Rhea" id="RHEA-COMP:12669"/>
        <dbReference type="Rhea" id="RHEA-COMP:12674"/>
        <dbReference type="ChEBI" id="CHEBI:15378"/>
        <dbReference type="ChEBI" id="CHEBI:64720"/>
        <dbReference type="ChEBI" id="CHEBI:78442"/>
        <dbReference type="ChEBI" id="CHEBI:78494"/>
        <dbReference type="ChEBI" id="CHEBI:133042"/>
        <dbReference type="EC" id="2.3.2.29"/>
    </reaction>
</comment>
<accession>A0A917NCM2</accession>
<reference evidence="7" key="2">
    <citation type="submission" date="2020-09" db="EMBL/GenBank/DDBJ databases">
        <authorList>
            <person name="Sun Q."/>
            <person name="Ohkuma M."/>
        </authorList>
    </citation>
    <scope>NUCLEOTIDE SEQUENCE</scope>
    <source>
        <strain evidence="7">JCM 30804</strain>
    </source>
</reference>
<organism evidence="7 8">
    <name type="scientific">Shewanella gelidii</name>
    <dbReference type="NCBI Taxonomy" id="1642821"/>
    <lineage>
        <taxon>Bacteria</taxon>
        <taxon>Pseudomonadati</taxon>
        <taxon>Pseudomonadota</taxon>
        <taxon>Gammaproteobacteria</taxon>
        <taxon>Alteromonadales</taxon>
        <taxon>Shewanellaceae</taxon>
        <taxon>Shewanella</taxon>
    </lineage>
</organism>
<comment type="caution">
    <text evidence="7">The sequence shown here is derived from an EMBL/GenBank/DDBJ whole genome shotgun (WGS) entry which is preliminary data.</text>
</comment>
<evidence type="ECO:0000259" key="6">
    <source>
        <dbReference type="Pfam" id="PF04377"/>
    </source>
</evidence>
<dbReference type="PANTHER" id="PTHR21367">
    <property type="entry name" value="ARGININE-TRNA-PROTEIN TRANSFERASE 1"/>
    <property type="match status" value="1"/>
</dbReference>
<dbReference type="HAMAP" id="MF_00689">
    <property type="entry name" value="Bpt"/>
    <property type="match status" value="1"/>
</dbReference>
<feature type="domain" description="N-end aminoacyl transferase N-terminal" evidence="5">
    <location>
        <begin position="16"/>
        <end position="85"/>
    </location>
</feature>